<feature type="domain" description="Helix-turn-helix" evidence="1">
    <location>
        <begin position="10"/>
        <end position="60"/>
    </location>
</feature>
<reference evidence="2 3" key="1">
    <citation type="submission" date="2017-03" db="EMBL/GenBank/DDBJ databases">
        <title>Complete genome sequence of Candidatus 'Thiodictyon syntrophicum' sp. nov. strain Cad16T, a photolithoautotroph purple sulfur bacterium isolated from an alpine meromictic lake.</title>
        <authorList>
            <person name="Luedin S.M."/>
            <person name="Pothier J.F."/>
            <person name="Danza F."/>
            <person name="Storelli N."/>
            <person name="Wittwer M."/>
            <person name="Tonolla M."/>
        </authorList>
    </citation>
    <scope>NUCLEOTIDE SEQUENCE [LARGE SCALE GENOMIC DNA]</scope>
    <source>
        <strain evidence="2 3">Cad16T</strain>
    </source>
</reference>
<dbReference type="Pfam" id="PF12728">
    <property type="entry name" value="HTH_17"/>
    <property type="match status" value="1"/>
</dbReference>
<organism evidence="2 3">
    <name type="scientific">Candidatus Thiodictyon syntrophicum</name>
    <dbReference type="NCBI Taxonomy" id="1166950"/>
    <lineage>
        <taxon>Bacteria</taxon>
        <taxon>Pseudomonadati</taxon>
        <taxon>Pseudomonadota</taxon>
        <taxon>Gammaproteobacteria</taxon>
        <taxon>Chromatiales</taxon>
        <taxon>Chromatiaceae</taxon>
        <taxon>Thiodictyon</taxon>
    </lineage>
</organism>
<keyword evidence="3" id="KW-1185">Reference proteome</keyword>
<sequence length="71" mass="7862">MKLPLVVTELLTPEQAAVQLAVRPSTMASWRQRLAGPEFVKIGGRVLYHPAALQAWVTANTHTERPKEATQ</sequence>
<proteinExistence type="predicted"/>
<dbReference type="AlphaFoldDB" id="A0A2K8UDT2"/>
<accession>A0A2K8UDT2</accession>
<dbReference type="InterPro" id="IPR041657">
    <property type="entry name" value="HTH_17"/>
</dbReference>
<name>A0A2K8UDT2_9GAMM</name>
<gene>
    <name evidence="2" type="ORF">THSYN_24245</name>
</gene>
<dbReference type="RefSeq" id="WP_100921436.1">
    <property type="nucleotide sequence ID" value="NZ_CP020370.1"/>
</dbReference>
<dbReference type="KEGG" id="tsy:THSYN_24245"/>
<dbReference type="EMBL" id="CP020370">
    <property type="protein sequence ID" value="AUB83758.1"/>
    <property type="molecule type" value="Genomic_DNA"/>
</dbReference>
<evidence type="ECO:0000313" key="3">
    <source>
        <dbReference type="Proteomes" id="UP000232638"/>
    </source>
</evidence>
<evidence type="ECO:0000313" key="2">
    <source>
        <dbReference type="EMBL" id="AUB83758.1"/>
    </source>
</evidence>
<protein>
    <recommendedName>
        <fullName evidence="1">Helix-turn-helix domain-containing protein</fullName>
    </recommendedName>
</protein>
<dbReference type="SUPFAM" id="SSF46955">
    <property type="entry name" value="Putative DNA-binding domain"/>
    <property type="match status" value="1"/>
</dbReference>
<dbReference type="OrthoDB" id="5959028at2"/>
<evidence type="ECO:0000259" key="1">
    <source>
        <dbReference type="Pfam" id="PF12728"/>
    </source>
</evidence>
<dbReference type="Proteomes" id="UP000232638">
    <property type="component" value="Chromosome"/>
</dbReference>
<dbReference type="InterPro" id="IPR009061">
    <property type="entry name" value="DNA-bd_dom_put_sf"/>
</dbReference>